<dbReference type="PANTHER" id="PTHR38776">
    <property type="entry name" value="MLTA-INTERACTING PROTEIN-RELATED"/>
    <property type="match status" value="1"/>
</dbReference>
<organism evidence="7 8">
    <name type="scientific">Jannaschia donghaensis</name>
    <dbReference type="NCBI Taxonomy" id="420998"/>
    <lineage>
        <taxon>Bacteria</taxon>
        <taxon>Pseudomonadati</taxon>
        <taxon>Pseudomonadota</taxon>
        <taxon>Alphaproteobacteria</taxon>
        <taxon>Rhodobacterales</taxon>
        <taxon>Roseobacteraceae</taxon>
        <taxon>Jannaschia</taxon>
    </lineage>
</organism>
<dbReference type="OrthoDB" id="5462484at2"/>
<dbReference type="GO" id="GO:0009279">
    <property type="term" value="C:cell outer membrane"/>
    <property type="evidence" value="ECO:0007669"/>
    <property type="project" value="UniProtKB-SubCell"/>
</dbReference>
<evidence type="ECO:0000256" key="2">
    <source>
        <dbReference type="ARBA" id="ARBA00005722"/>
    </source>
</evidence>
<evidence type="ECO:0000256" key="1">
    <source>
        <dbReference type="ARBA" id="ARBA00004442"/>
    </source>
</evidence>
<dbReference type="AlphaFoldDB" id="A0A0M6YES0"/>
<evidence type="ECO:0000313" key="7">
    <source>
        <dbReference type="EMBL" id="CTQ48434.1"/>
    </source>
</evidence>
<accession>A0A0M6YES0</accession>
<feature type="signal peptide" evidence="6">
    <location>
        <begin position="1"/>
        <end position="20"/>
    </location>
</feature>
<dbReference type="RefSeq" id="WP_083481012.1">
    <property type="nucleotide sequence ID" value="NZ_CXSU01000005.1"/>
</dbReference>
<reference evidence="7 8" key="1">
    <citation type="submission" date="2015-07" db="EMBL/GenBank/DDBJ databases">
        <authorList>
            <person name="Noorani M."/>
        </authorList>
    </citation>
    <scope>NUCLEOTIDE SEQUENCE [LARGE SCALE GENOMIC DNA]</scope>
    <source>
        <strain evidence="7 8">CECT 7802</strain>
    </source>
</reference>
<name>A0A0M6YES0_9RHOB</name>
<comment type="similarity">
    <text evidence="2">Belongs to the MipA/OmpV family.</text>
</comment>
<gene>
    <name evidence="7" type="ORF">JDO7802_00436</name>
</gene>
<comment type="subcellular location">
    <subcellularLocation>
        <location evidence="1">Cell outer membrane</location>
    </subcellularLocation>
</comment>
<evidence type="ECO:0000313" key="8">
    <source>
        <dbReference type="Proteomes" id="UP000049222"/>
    </source>
</evidence>
<keyword evidence="3 6" id="KW-0732">Signal</keyword>
<dbReference type="EMBL" id="CXSU01000005">
    <property type="protein sequence ID" value="CTQ48434.1"/>
    <property type="molecule type" value="Genomic_DNA"/>
</dbReference>
<keyword evidence="5" id="KW-0998">Cell outer membrane</keyword>
<keyword evidence="8" id="KW-1185">Reference proteome</keyword>
<evidence type="ECO:0000256" key="4">
    <source>
        <dbReference type="ARBA" id="ARBA00023136"/>
    </source>
</evidence>
<proteinExistence type="inferred from homology"/>
<sequence>MLRFALAAFALTVSTAAATAQDLGSPVFSSQSQGSALGFTLRGGVSTAPEYFGSDDQEAAPVLGGQLNYLRLGGFTFGDPDPLFQPRGLSFAGSFRYIGDRDDDDSPELAGLEDVDASLELGGGLRYATENFSAFGDIRYGVIGHEAFVAEAGADVILRPTDRFSLRAGPRVLFGDSDYASTYFGVTAAEAATSGVAGTGFSEFDASGGLLSAGVEFGAAYRINDTWGIDATINFDKLQNDAADSPITRDDEQISASIGITRRFTLGF</sequence>
<dbReference type="STRING" id="420998.JDO7802_00436"/>
<dbReference type="InterPro" id="IPR010583">
    <property type="entry name" value="MipA"/>
</dbReference>
<dbReference type="Proteomes" id="UP000049222">
    <property type="component" value="Unassembled WGS sequence"/>
</dbReference>
<dbReference type="Pfam" id="PF06629">
    <property type="entry name" value="MipA"/>
    <property type="match status" value="1"/>
</dbReference>
<evidence type="ECO:0000256" key="3">
    <source>
        <dbReference type="ARBA" id="ARBA00022729"/>
    </source>
</evidence>
<keyword evidence="4" id="KW-0472">Membrane</keyword>
<evidence type="ECO:0000256" key="5">
    <source>
        <dbReference type="ARBA" id="ARBA00023237"/>
    </source>
</evidence>
<dbReference type="PANTHER" id="PTHR38776:SF1">
    <property type="entry name" value="MLTA-INTERACTING PROTEIN-RELATED"/>
    <property type="match status" value="1"/>
</dbReference>
<evidence type="ECO:0000256" key="6">
    <source>
        <dbReference type="SAM" id="SignalP"/>
    </source>
</evidence>
<feature type="chain" id="PRO_5005807945" evidence="6">
    <location>
        <begin position="21"/>
        <end position="268"/>
    </location>
</feature>
<protein>
    <submittedName>
        <fullName evidence="7">MltA-interacting protein MipA</fullName>
    </submittedName>
</protein>